<gene>
    <name evidence="1" type="ORF">GCM10009564_32740</name>
</gene>
<evidence type="ECO:0000313" key="2">
    <source>
        <dbReference type="Proteomes" id="UP001501072"/>
    </source>
</evidence>
<accession>A0ABN1T0Q9</accession>
<protein>
    <submittedName>
        <fullName evidence="1">Uncharacterized protein</fullName>
    </submittedName>
</protein>
<evidence type="ECO:0000313" key="1">
    <source>
        <dbReference type="EMBL" id="GAA1011541.1"/>
    </source>
</evidence>
<dbReference type="EMBL" id="BAAAHU010000032">
    <property type="protein sequence ID" value="GAA1011541.1"/>
    <property type="molecule type" value="Genomic_DNA"/>
</dbReference>
<dbReference type="RefSeq" id="WP_346073329.1">
    <property type="nucleotide sequence ID" value="NZ_BAAAHU010000032.1"/>
</dbReference>
<dbReference type="Proteomes" id="UP001501072">
    <property type="component" value="Unassembled WGS sequence"/>
</dbReference>
<proteinExistence type="predicted"/>
<organism evidence="1 2">
    <name type="scientific">Streptomyces thermogriseus</name>
    <dbReference type="NCBI Taxonomy" id="75292"/>
    <lineage>
        <taxon>Bacteria</taxon>
        <taxon>Bacillati</taxon>
        <taxon>Actinomycetota</taxon>
        <taxon>Actinomycetes</taxon>
        <taxon>Kitasatosporales</taxon>
        <taxon>Streptomycetaceae</taxon>
        <taxon>Streptomyces</taxon>
    </lineage>
</organism>
<name>A0ABN1T0Q9_9ACTN</name>
<reference evidence="1 2" key="1">
    <citation type="journal article" date="2019" name="Int. J. Syst. Evol. Microbiol.">
        <title>The Global Catalogue of Microorganisms (GCM) 10K type strain sequencing project: providing services to taxonomists for standard genome sequencing and annotation.</title>
        <authorList>
            <consortium name="The Broad Institute Genomics Platform"/>
            <consortium name="The Broad Institute Genome Sequencing Center for Infectious Disease"/>
            <person name="Wu L."/>
            <person name="Ma J."/>
        </authorList>
    </citation>
    <scope>NUCLEOTIDE SEQUENCE [LARGE SCALE GENOMIC DNA]</scope>
    <source>
        <strain evidence="1 2">JCM 11269</strain>
    </source>
</reference>
<comment type="caution">
    <text evidence="1">The sequence shown here is derived from an EMBL/GenBank/DDBJ whole genome shotgun (WGS) entry which is preliminary data.</text>
</comment>
<sequence length="153" mass="16628">MTRFQDLAYQVSLTLGDHADDYDIDGIVKDLLNVHDGELTSIDDVDSELYWDIVKKHDATAPTSEDNAPTTTAWLGVQKGVLIHGESPEIMVINHRPGDSIEVMPSTPLPVSLDADHDAMTDAAETALKAAGWEIAGDWDAVDTGYTVPVRRA</sequence>
<keyword evidence="2" id="KW-1185">Reference proteome</keyword>